<dbReference type="Gene3D" id="2.60.40.3690">
    <property type="match status" value="1"/>
</dbReference>
<evidence type="ECO:0000256" key="1">
    <source>
        <dbReference type="SAM" id="SignalP"/>
    </source>
</evidence>
<proteinExistence type="predicted"/>
<dbReference type="EMBL" id="QRJE01000057">
    <property type="protein sequence ID" value="RHH05310.1"/>
    <property type="molecule type" value="Genomic_DNA"/>
</dbReference>
<evidence type="ECO:0000313" key="3">
    <source>
        <dbReference type="Proteomes" id="UP000266644"/>
    </source>
</evidence>
<feature type="chain" id="PRO_5017242418" evidence="1">
    <location>
        <begin position="21"/>
        <end position="961"/>
    </location>
</feature>
<dbReference type="RefSeq" id="WP_122330778.1">
    <property type="nucleotide sequence ID" value="NZ_JAQDYY010000054.1"/>
</dbReference>
<comment type="caution">
    <text evidence="2">The sequence shown here is derived from an EMBL/GenBank/DDBJ whole genome shotgun (WGS) entry which is preliminary data.</text>
</comment>
<organism evidence="2 3">
    <name type="scientific">Bacteroides fragilis</name>
    <dbReference type="NCBI Taxonomy" id="817"/>
    <lineage>
        <taxon>Bacteria</taxon>
        <taxon>Pseudomonadati</taxon>
        <taxon>Bacteroidota</taxon>
        <taxon>Bacteroidia</taxon>
        <taxon>Bacteroidales</taxon>
        <taxon>Bacteroidaceae</taxon>
        <taxon>Bacteroides</taxon>
    </lineage>
</organism>
<gene>
    <name evidence="2" type="ORF">DW228_23245</name>
</gene>
<accession>A0A396BQL2</accession>
<feature type="signal peptide" evidence="1">
    <location>
        <begin position="1"/>
        <end position="20"/>
    </location>
</feature>
<evidence type="ECO:0000313" key="2">
    <source>
        <dbReference type="EMBL" id="RHH05310.1"/>
    </source>
</evidence>
<reference evidence="2 3" key="1">
    <citation type="submission" date="2018-08" db="EMBL/GenBank/DDBJ databases">
        <title>A genome reference for cultivated species of the human gut microbiota.</title>
        <authorList>
            <person name="Zou Y."/>
            <person name="Xue W."/>
            <person name="Luo G."/>
        </authorList>
    </citation>
    <scope>NUCLEOTIDE SEQUENCE [LARGE SCALE GENOMIC DNA]</scope>
    <source>
        <strain evidence="2 3">AM18-6</strain>
    </source>
</reference>
<protein>
    <submittedName>
        <fullName evidence="2">DUF4906 domain-containing protein</fullName>
    </submittedName>
</protein>
<keyword evidence="1" id="KW-0732">Signal</keyword>
<dbReference type="PROSITE" id="PS51257">
    <property type="entry name" value="PROKAR_LIPOPROTEIN"/>
    <property type="match status" value="1"/>
</dbReference>
<dbReference type="AlphaFoldDB" id="A0A396BQL2"/>
<dbReference type="Gene3D" id="2.60.40.2580">
    <property type="match status" value="1"/>
</dbReference>
<name>A0A396BQL2_BACFG</name>
<sequence length="961" mass="105077">MNHRIFKLLRLLGAPLLAAAAVFGSCTTELESNEFSPGGGNGKGEQEVLLKLHVPGTTKPGEKGGTRAVNKNEEDEIDDLYVLAFKAEADENKDAYEYWVSAKKGGDNATWTAALKVRDYNQRFIVIANALGANPNLANVIQGLKPGTLKSDIKQQLTVTLKDTEKTSGFNAKADNDHSAFTMCGQTKPTTIAAGGNINLQVSLYRIMARIQLYFGDKNGGGVANFTPSTVRLYNFNDKAQVIPAELDTKVTKTTIPADAKLQKGEAKYTVTGNKLEYSIYMFETAQPGDADQNKHVKRPCLVVGGKYNGGTADKYYRVDLGTPKAGTGNTELDYLDILRNHSYEITVTKVSGEGHDTEQEALESKSANMTATVIPWNETEIGNIDFDGEKFLGIGTMEYRVGKMGSDNLIQKVAASTGLEWRAALLNEDGQGIPNWIRFMVDGAEQTEATGTGADTPADLKFKVTEKKAQGDRVAIMRFTAGHLQVDARVIQDDNNPVFIDILDDVIEFDGATDADRSFNITFGPENTTLTWEVVDGNNPITFTAKSIDGSTEGNTGVQSGTTARKQVAANFTAQAIAGDETGKKTATLRLIAKNDNGDITAKSVRLSQIKRVVTLSKDLIITDGQEHNIYVDANFDWSVKMEKAGEIEGQFINSFDQTQSGEGSVGSSSTKSIIRFSTVLAQQWNLQKKSIELTFTDKRTGGTVKKNIEFVTGFYYNGHIYHVLDGGSKSLKVARENDRTLVDGKTAPQEYGLPEPALATKLAEASSTTVWTNDLAWRTTGWQNADVRSVSYNGTPGFTLVVGKTPNGSISTQMYVLVATATGTTNAAVDQVQLSVTNTGISYQWYPWLVVQNNNLSTLHFAGVGTDRVPYARQAVEVWDTTNPYGLKATPMQTLILGNNASAEINRVVGYESVQNGRTILYPYYWDFDNRDFRFRLSCITQANSLKETHKVYFVKQVW</sequence>
<dbReference type="Proteomes" id="UP000266644">
    <property type="component" value="Unassembled WGS sequence"/>
</dbReference>